<dbReference type="Gene3D" id="3.30.200.20">
    <property type="entry name" value="Phosphorylase Kinase, domain 1"/>
    <property type="match status" value="1"/>
</dbReference>
<dbReference type="InterPro" id="IPR008271">
    <property type="entry name" value="Ser/Thr_kinase_AS"/>
</dbReference>
<keyword evidence="3" id="KW-0808">Transferase</keyword>
<keyword evidence="6 9" id="KW-0067">ATP-binding</keyword>
<evidence type="ECO:0000256" key="6">
    <source>
        <dbReference type="ARBA" id="ARBA00022840"/>
    </source>
</evidence>
<dbReference type="EMBL" id="OZ019910">
    <property type="protein sequence ID" value="CAK9211732.1"/>
    <property type="molecule type" value="Genomic_DNA"/>
</dbReference>
<evidence type="ECO:0000256" key="3">
    <source>
        <dbReference type="ARBA" id="ARBA00022679"/>
    </source>
</evidence>
<proteinExistence type="predicted"/>
<protein>
    <recommendedName>
        <fullName evidence="1">non-specific serine/threonine protein kinase</fullName>
        <ecNumber evidence="1">2.7.11.1</ecNumber>
    </recommendedName>
</protein>
<dbReference type="InterPro" id="IPR017441">
    <property type="entry name" value="Protein_kinase_ATP_BS"/>
</dbReference>
<dbReference type="Pfam" id="PF00069">
    <property type="entry name" value="Pkinase"/>
    <property type="match status" value="1"/>
</dbReference>
<accession>A0ABP0U4K9</accession>
<feature type="transmembrane region" description="Helical" evidence="10">
    <location>
        <begin position="555"/>
        <end position="573"/>
    </location>
</feature>
<evidence type="ECO:0000256" key="9">
    <source>
        <dbReference type="PROSITE-ProRule" id="PRU10141"/>
    </source>
</evidence>
<keyword evidence="10" id="KW-0812">Transmembrane</keyword>
<evidence type="ECO:0000256" key="5">
    <source>
        <dbReference type="ARBA" id="ARBA00022777"/>
    </source>
</evidence>
<dbReference type="Gene3D" id="3.40.50.1820">
    <property type="entry name" value="alpha/beta hydrolase"/>
    <property type="match status" value="1"/>
</dbReference>
<comment type="catalytic activity">
    <reaction evidence="8">
        <text>L-seryl-[protein] + ATP = O-phospho-L-seryl-[protein] + ADP + H(+)</text>
        <dbReference type="Rhea" id="RHEA:17989"/>
        <dbReference type="Rhea" id="RHEA-COMP:9863"/>
        <dbReference type="Rhea" id="RHEA-COMP:11604"/>
        <dbReference type="ChEBI" id="CHEBI:15378"/>
        <dbReference type="ChEBI" id="CHEBI:29999"/>
        <dbReference type="ChEBI" id="CHEBI:30616"/>
        <dbReference type="ChEBI" id="CHEBI:83421"/>
        <dbReference type="ChEBI" id="CHEBI:456216"/>
        <dbReference type="EC" id="2.7.11.1"/>
    </reaction>
</comment>
<dbReference type="PROSITE" id="PS50011">
    <property type="entry name" value="PROTEIN_KINASE_DOM"/>
    <property type="match status" value="1"/>
</dbReference>
<keyword evidence="2" id="KW-0723">Serine/threonine-protein kinase</keyword>
<feature type="binding site" evidence="9">
    <location>
        <position position="283"/>
    </location>
    <ligand>
        <name>ATP</name>
        <dbReference type="ChEBI" id="CHEBI:30616"/>
    </ligand>
</feature>
<sequence length="577" mass="63994">MLVLSVSYLPGPGYSSDKLEDIAKQLMEILPNSARWHLTHAQMIVLVGYSIGGLVMKCFLAEVDKVAMQHTSTPGNCKAFQENLQGIVFYAVPRSGSSEDFEKYKNICKNVHTSTVFSDLSGDMSLQKFNQRMELLDFHFRCSIKGDTMIMAIVEGGLMGQEVLVPDASAQQLAGKNFYTIEDASHLEVCQPVDEQHSSYVKLLSGLEAMMRSRMMPLANMGIATPAIPSVSVTSDCVAFPYQVLCDATNDFDPSSQIGTGASGTVFKARIAHNGSEYEVAIKRLSCDGFSSELNEAFRQEIWRVSTVRHKNIVSVLGYSVQDNSPLLMVTPLHSSLFKCLYEGENPWLNWQARLKIAVGVAEGLAYLHDGAPECLVHCDIKPGNILFDTHSLQAYIADFGIAKLMPRSESMVETSTLRGTRGFIDPHFKTYKRRSTKMDVYSFGVLLLVLVSGEEDAVELVDKAKKKNFVDIQFTHRHDGTYKAWEVSRVLEIAKQCMRDEPSDRPSMLQVVMMLRGDIPCSIRPSLSSFVVSSIDFVQIASTSSFHKLRHSSILGAAVFLIAAILMIVVMWKTSV</sequence>
<evidence type="ECO:0000256" key="1">
    <source>
        <dbReference type="ARBA" id="ARBA00012513"/>
    </source>
</evidence>
<keyword evidence="10" id="KW-0472">Membrane</keyword>
<evidence type="ECO:0000313" key="12">
    <source>
        <dbReference type="EMBL" id="CAK9211732.1"/>
    </source>
</evidence>
<keyword evidence="4 9" id="KW-0547">Nucleotide-binding</keyword>
<dbReference type="Proteomes" id="UP001497512">
    <property type="component" value="Chromosome 18"/>
</dbReference>
<comment type="catalytic activity">
    <reaction evidence="7">
        <text>L-threonyl-[protein] + ATP = O-phospho-L-threonyl-[protein] + ADP + H(+)</text>
        <dbReference type="Rhea" id="RHEA:46608"/>
        <dbReference type="Rhea" id="RHEA-COMP:11060"/>
        <dbReference type="Rhea" id="RHEA-COMP:11605"/>
        <dbReference type="ChEBI" id="CHEBI:15378"/>
        <dbReference type="ChEBI" id="CHEBI:30013"/>
        <dbReference type="ChEBI" id="CHEBI:30616"/>
        <dbReference type="ChEBI" id="CHEBI:61977"/>
        <dbReference type="ChEBI" id="CHEBI:456216"/>
        <dbReference type="EC" id="2.7.11.1"/>
    </reaction>
</comment>
<feature type="domain" description="Protein kinase" evidence="11">
    <location>
        <begin position="252"/>
        <end position="528"/>
    </location>
</feature>
<dbReference type="PANTHER" id="PTHR48006">
    <property type="entry name" value="LEUCINE-RICH REPEAT-CONTAINING PROTEIN DDB_G0281931-RELATED"/>
    <property type="match status" value="1"/>
</dbReference>
<gene>
    <name evidence="12" type="ORF">CSSPTR1EN2_LOCUS10962</name>
</gene>
<dbReference type="InterPro" id="IPR051824">
    <property type="entry name" value="LRR_Rcpt-Like_S/T_Kinase"/>
</dbReference>
<evidence type="ECO:0000256" key="8">
    <source>
        <dbReference type="ARBA" id="ARBA00048679"/>
    </source>
</evidence>
<evidence type="ECO:0000259" key="11">
    <source>
        <dbReference type="PROSITE" id="PS50011"/>
    </source>
</evidence>
<evidence type="ECO:0000256" key="4">
    <source>
        <dbReference type="ARBA" id="ARBA00022741"/>
    </source>
</evidence>
<dbReference type="SUPFAM" id="SSF56112">
    <property type="entry name" value="Protein kinase-like (PK-like)"/>
    <property type="match status" value="1"/>
</dbReference>
<dbReference type="PROSITE" id="PS00108">
    <property type="entry name" value="PROTEIN_KINASE_ST"/>
    <property type="match status" value="1"/>
</dbReference>
<dbReference type="PROSITE" id="PS00107">
    <property type="entry name" value="PROTEIN_KINASE_ATP"/>
    <property type="match status" value="1"/>
</dbReference>
<evidence type="ECO:0000256" key="10">
    <source>
        <dbReference type="SAM" id="Phobius"/>
    </source>
</evidence>
<evidence type="ECO:0000256" key="2">
    <source>
        <dbReference type="ARBA" id="ARBA00022527"/>
    </source>
</evidence>
<dbReference type="EC" id="2.7.11.1" evidence="1"/>
<dbReference type="InterPro" id="IPR011009">
    <property type="entry name" value="Kinase-like_dom_sf"/>
</dbReference>
<name>A0ABP0U4K9_9BRYO</name>
<keyword evidence="5" id="KW-0418">Kinase</keyword>
<reference evidence="12" key="1">
    <citation type="submission" date="2024-02" db="EMBL/GenBank/DDBJ databases">
        <authorList>
            <consortium name="ELIXIR-Norway"/>
            <consortium name="Elixir Norway"/>
        </authorList>
    </citation>
    <scope>NUCLEOTIDE SEQUENCE</scope>
</reference>
<organism evidence="12 13">
    <name type="scientific">Sphagnum troendelagicum</name>
    <dbReference type="NCBI Taxonomy" id="128251"/>
    <lineage>
        <taxon>Eukaryota</taxon>
        <taxon>Viridiplantae</taxon>
        <taxon>Streptophyta</taxon>
        <taxon>Embryophyta</taxon>
        <taxon>Bryophyta</taxon>
        <taxon>Sphagnophytina</taxon>
        <taxon>Sphagnopsida</taxon>
        <taxon>Sphagnales</taxon>
        <taxon>Sphagnaceae</taxon>
        <taxon>Sphagnum</taxon>
    </lineage>
</organism>
<dbReference type="InterPro" id="IPR029058">
    <property type="entry name" value="AB_hydrolase_fold"/>
</dbReference>
<dbReference type="InterPro" id="IPR000719">
    <property type="entry name" value="Prot_kinase_dom"/>
</dbReference>
<keyword evidence="10" id="KW-1133">Transmembrane helix</keyword>
<dbReference type="Gene3D" id="1.10.510.10">
    <property type="entry name" value="Transferase(Phosphotransferase) domain 1"/>
    <property type="match status" value="1"/>
</dbReference>
<evidence type="ECO:0000256" key="7">
    <source>
        <dbReference type="ARBA" id="ARBA00047899"/>
    </source>
</evidence>
<keyword evidence="13" id="KW-1185">Reference proteome</keyword>
<dbReference type="PANTHER" id="PTHR48006:SF102">
    <property type="entry name" value="LEUCINE-RICH REPEAT-CONTAINING PROTEIN DDB_G0281931-RELATED"/>
    <property type="match status" value="1"/>
</dbReference>
<evidence type="ECO:0000313" key="13">
    <source>
        <dbReference type="Proteomes" id="UP001497512"/>
    </source>
</evidence>
<dbReference type="SMART" id="SM00220">
    <property type="entry name" value="S_TKc"/>
    <property type="match status" value="1"/>
</dbReference>